<keyword evidence="2" id="KW-1185">Reference proteome</keyword>
<dbReference type="OrthoDB" id="9390510at2759"/>
<reference evidence="1 2" key="1">
    <citation type="submission" date="2019-09" db="EMBL/GenBank/DDBJ databases">
        <title>Bird 10,000 Genomes (B10K) Project - Family phase.</title>
        <authorList>
            <person name="Zhang G."/>
        </authorList>
    </citation>
    <scope>NUCLEOTIDE SEQUENCE [LARGE SCALE GENOMIC DNA]</scope>
    <source>
        <strain evidence="1">B10K-DU-001-24</strain>
        <tissue evidence="1">Muscle</tissue>
    </source>
</reference>
<name>A0A7K9BXA6_9PICI</name>
<sequence length="145" mass="16599">SWKVQENSIIYSLIVILQPPHGHTFSLEPDTRGQMPVKSLKVHVGLECTCSREQLWGDTVCFLHHPDDRLPKDQSSYLLCNLCTRSYLDVEKVTSWVQRLVSSAWLLLPQSYHWQLTMLPSSTSCDFKVTGISKVNICTKLYFAV</sequence>
<organism evidence="1 2">
    <name type="scientific">Psilopogon haemacephalus</name>
    <name type="common">coppersmith barbet</name>
    <dbReference type="NCBI Taxonomy" id="2585815"/>
    <lineage>
        <taxon>Eukaryota</taxon>
        <taxon>Metazoa</taxon>
        <taxon>Chordata</taxon>
        <taxon>Craniata</taxon>
        <taxon>Vertebrata</taxon>
        <taxon>Euteleostomi</taxon>
        <taxon>Archelosauria</taxon>
        <taxon>Archosauria</taxon>
        <taxon>Dinosauria</taxon>
        <taxon>Saurischia</taxon>
        <taxon>Theropoda</taxon>
        <taxon>Coelurosauria</taxon>
        <taxon>Aves</taxon>
        <taxon>Neognathae</taxon>
        <taxon>Neoaves</taxon>
        <taxon>Telluraves</taxon>
        <taxon>Coraciimorphae</taxon>
        <taxon>Piciformes</taxon>
        <taxon>Megalaimidae</taxon>
        <taxon>Psilopogon</taxon>
    </lineage>
</organism>
<evidence type="ECO:0000313" key="1">
    <source>
        <dbReference type="EMBL" id="NXG43965.1"/>
    </source>
</evidence>
<dbReference type="AlphaFoldDB" id="A0A7K9BXA6"/>
<feature type="non-terminal residue" evidence="1">
    <location>
        <position position="1"/>
    </location>
</feature>
<accession>A0A7K9BXA6</accession>
<evidence type="ECO:0000313" key="2">
    <source>
        <dbReference type="Proteomes" id="UP000574528"/>
    </source>
</evidence>
<dbReference type="Proteomes" id="UP000574528">
    <property type="component" value="Unassembled WGS sequence"/>
</dbReference>
<gene>
    <name evidence="1" type="primary">Itpripl1_1</name>
    <name evidence="1" type="ORF">PSIHAE_R15416</name>
</gene>
<comment type="caution">
    <text evidence="1">The sequence shown here is derived from an EMBL/GenBank/DDBJ whole genome shotgun (WGS) entry which is preliminary data.</text>
</comment>
<feature type="non-terminal residue" evidence="1">
    <location>
        <position position="145"/>
    </location>
</feature>
<protein>
    <submittedName>
        <fullName evidence="1">IPIL1 protein</fullName>
    </submittedName>
</protein>
<dbReference type="EMBL" id="VWZI01006231">
    <property type="protein sequence ID" value="NXG43965.1"/>
    <property type="molecule type" value="Genomic_DNA"/>
</dbReference>
<proteinExistence type="predicted"/>